<dbReference type="PROSITE" id="PS00545">
    <property type="entry name" value="ALDOSE_1_EPIMERASE"/>
    <property type="match status" value="1"/>
</dbReference>
<protein>
    <recommendedName>
        <fullName evidence="5 8">Aldose 1-epimerase</fullName>
        <ecNumber evidence="4 8">5.1.3.3</ecNumber>
    </recommendedName>
</protein>
<dbReference type="NCBIfam" id="NF008277">
    <property type="entry name" value="PRK11055.1"/>
    <property type="match status" value="1"/>
</dbReference>
<organism evidence="12 13">
    <name type="scientific">Megasphaera cerevisiae DSM 20462</name>
    <dbReference type="NCBI Taxonomy" id="1122219"/>
    <lineage>
        <taxon>Bacteria</taxon>
        <taxon>Bacillati</taxon>
        <taxon>Bacillota</taxon>
        <taxon>Negativicutes</taxon>
        <taxon>Veillonellales</taxon>
        <taxon>Veillonellaceae</taxon>
        <taxon>Megasphaera</taxon>
    </lineage>
</organism>
<dbReference type="PIRSF" id="PIRSF005096">
    <property type="entry name" value="GALM"/>
    <property type="match status" value="1"/>
</dbReference>
<proteinExistence type="inferred from homology"/>
<evidence type="ECO:0000256" key="7">
    <source>
        <dbReference type="ARBA" id="ARBA00023277"/>
    </source>
</evidence>
<dbReference type="InterPro" id="IPR018052">
    <property type="entry name" value="Ald1_epimerase_CS"/>
</dbReference>
<dbReference type="OrthoDB" id="9779408at2"/>
<feature type="active site" description="Proton acceptor" evidence="9">
    <location>
        <position position="325"/>
    </location>
</feature>
<dbReference type="UniPathway" id="UPA00242"/>
<dbReference type="EMBL" id="LEKT01000018">
    <property type="protein sequence ID" value="KMO86668.1"/>
    <property type="molecule type" value="Genomic_DNA"/>
</dbReference>
<evidence type="ECO:0000256" key="10">
    <source>
        <dbReference type="PIRSR" id="PIRSR005096-2"/>
    </source>
</evidence>
<dbReference type="Pfam" id="PF01263">
    <property type="entry name" value="Aldose_epim"/>
    <property type="match status" value="1"/>
</dbReference>
<dbReference type="InterPro" id="IPR011013">
    <property type="entry name" value="Gal_mutarotase_sf_dom"/>
</dbReference>
<sequence>MSIITKKKFGCLKDGREAFLYTIQNRRGTALTVCDYGGHMQALKTQKQNGMIVDVVLGYDDIAVYEREDKYMGALIGRCSNRIAQGRLRVGSKVYQLECNNGANHLHGGERTGFNKKLWQAAVTEAGLKLTYTSPDGEGNYPGTLCVTVWYDVTEDNAVTIRYEAFSDADTICNLTNHTYFNLNGYTSGSVLHQQIQLFADAFTETDCESLPNGIIRDVTGTPMDLRKLTPIGRHIEDEYDQLKWVQGYDHNWVIRQEPCHAPVSDYMDMGLHKMAYAVGDQTGITLTAYTTQPGVQFYTGNYLDGQPAGKGGVSFDRRCGFCLEAQYFPNAPAHPNFLQPFLKKGELWKAQTIYALNCQ</sequence>
<feature type="active site" description="Proton donor" evidence="9">
    <location>
        <position position="178"/>
    </location>
</feature>
<dbReference type="PANTHER" id="PTHR10091:SF0">
    <property type="entry name" value="GALACTOSE MUTAROTASE"/>
    <property type="match status" value="1"/>
</dbReference>
<evidence type="ECO:0000256" key="11">
    <source>
        <dbReference type="PIRSR" id="PIRSR005096-3"/>
    </source>
</evidence>
<evidence type="ECO:0000313" key="12">
    <source>
        <dbReference type="EMBL" id="KMO86668.1"/>
    </source>
</evidence>
<dbReference type="GO" id="GO:0006006">
    <property type="term" value="P:glucose metabolic process"/>
    <property type="evidence" value="ECO:0007669"/>
    <property type="project" value="TreeGrafter"/>
</dbReference>
<feature type="binding site" evidence="10">
    <location>
        <position position="250"/>
    </location>
    <ligand>
        <name>beta-D-galactose</name>
        <dbReference type="ChEBI" id="CHEBI:27667"/>
    </ligand>
</feature>
<evidence type="ECO:0000313" key="13">
    <source>
        <dbReference type="Proteomes" id="UP000036503"/>
    </source>
</evidence>
<dbReference type="RefSeq" id="WP_048514134.1">
    <property type="nucleotide sequence ID" value="NZ_FUXD01000019.1"/>
</dbReference>
<dbReference type="InterPro" id="IPR015443">
    <property type="entry name" value="Aldose_1-epimerase"/>
</dbReference>
<evidence type="ECO:0000256" key="5">
    <source>
        <dbReference type="ARBA" id="ARBA00014165"/>
    </source>
</evidence>
<evidence type="ECO:0000256" key="6">
    <source>
        <dbReference type="ARBA" id="ARBA00023235"/>
    </source>
</evidence>
<reference evidence="12 13" key="1">
    <citation type="submission" date="2015-06" db="EMBL/GenBank/DDBJ databases">
        <title>Draft genome sequence of beer spoilage bacterium Megasphaera cerevisiae type strain 20462.</title>
        <authorList>
            <person name="Kutumbaka K."/>
            <person name="Pasmowitz J."/>
            <person name="Mategko J."/>
            <person name="Reyes D."/>
            <person name="Friedrich A."/>
            <person name="Han S."/>
            <person name="Martens-Habbena W."/>
            <person name="Neal-McKinney J."/>
            <person name="Janagama H.K."/>
            <person name="Nadala C."/>
            <person name="Samadpour M."/>
        </authorList>
    </citation>
    <scope>NUCLEOTIDE SEQUENCE [LARGE SCALE GENOMIC DNA]</scope>
    <source>
        <strain evidence="12 13">DSM 20462</strain>
    </source>
</reference>
<keyword evidence="13" id="KW-1185">Reference proteome</keyword>
<dbReference type="EC" id="5.1.3.3" evidence="4 8"/>
<dbReference type="CDD" id="cd09019">
    <property type="entry name" value="galactose_mutarotase_like"/>
    <property type="match status" value="1"/>
</dbReference>
<dbReference type="PANTHER" id="PTHR10091">
    <property type="entry name" value="ALDOSE-1-EPIMERASE"/>
    <property type="match status" value="1"/>
</dbReference>
<dbReference type="AlphaFoldDB" id="A0A0J6WWS8"/>
<comment type="catalytic activity">
    <reaction evidence="1 8">
        <text>alpha-D-glucose = beta-D-glucose</text>
        <dbReference type="Rhea" id="RHEA:10264"/>
        <dbReference type="ChEBI" id="CHEBI:15903"/>
        <dbReference type="ChEBI" id="CHEBI:17925"/>
        <dbReference type="EC" id="5.1.3.3"/>
    </reaction>
</comment>
<dbReference type="Gene3D" id="2.70.98.10">
    <property type="match status" value="1"/>
</dbReference>
<feature type="binding site" evidence="11">
    <location>
        <begin position="178"/>
        <end position="180"/>
    </location>
    <ligand>
        <name>beta-D-galactose</name>
        <dbReference type="ChEBI" id="CHEBI:27667"/>
    </ligand>
</feature>
<evidence type="ECO:0000256" key="4">
    <source>
        <dbReference type="ARBA" id="ARBA00013185"/>
    </source>
</evidence>
<evidence type="ECO:0000256" key="9">
    <source>
        <dbReference type="PIRSR" id="PIRSR005096-1"/>
    </source>
</evidence>
<comment type="pathway">
    <text evidence="2 8">Carbohydrate metabolism; hexose metabolism.</text>
</comment>
<evidence type="ECO:0000256" key="1">
    <source>
        <dbReference type="ARBA" id="ARBA00001614"/>
    </source>
</evidence>
<dbReference type="Proteomes" id="UP000036503">
    <property type="component" value="Unassembled WGS sequence"/>
</dbReference>
<dbReference type="InterPro" id="IPR047215">
    <property type="entry name" value="Galactose_mutarotase-like"/>
</dbReference>
<gene>
    <name evidence="12" type="ORF">AB840_07090</name>
</gene>
<evidence type="ECO:0000256" key="2">
    <source>
        <dbReference type="ARBA" id="ARBA00005028"/>
    </source>
</evidence>
<dbReference type="InterPro" id="IPR008183">
    <property type="entry name" value="Aldose_1/G6P_1-epimerase"/>
</dbReference>
<dbReference type="GO" id="GO:0004034">
    <property type="term" value="F:aldose 1-epimerase activity"/>
    <property type="evidence" value="ECO:0007669"/>
    <property type="project" value="UniProtKB-EC"/>
</dbReference>
<evidence type="ECO:0000256" key="8">
    <source>
        <dbReference type="PIRNR" id="PIRNR005096"/>
    </source>
</evidence>
<keyword evidence="6 8" id="KW-0413">Isomerase</keyword>
<comment type="caution">
    <text evidence="12">The sequence shown here is derived from an EMBL/GenBank/DDBJ whole genome shotgun (WGS) entry which is preliminary data.</text>
</comment>
<dbReference type="PATRIC" id="fig|1122219.3.peg.931"/>
<dbReference type="SUPFAM" id="SSF74650">
    <property type="entry name" value="Galactose mutarotase-like"/>
    <property type="match status" value="1"/>
</dbReference>
<name>A0A0J6WWS8_9FIRM</name>
<feature type="binding site" evidence="11">
    <location>
        <begin position="81"/>
        <end position="82"/>
    </location>
    <ligand>
        <name>beta-D-galactose</name>
        <dbReference type="ChEBI" id="CHEBI:27667"/>
    </ligand>
</feature>
<evidence type="ECO:0000256" key="3">
    <source>
        <dbReference type="ARBA" id="ARBA00006206"/>
    </source>
</evidence>
<comment type="similarity">
    <text evidence="3 8">Belongs to the aldose epimerase family.</text>
</comment>
<dbReference type="InParanoid" id="A0A0J6WWS8"/>
<keyword evidence="7 8" id="KW-0119">Carbohydrate metabolism</keyword>
<accession>A0A0J6WWS8</accession>
<dbReference type="GO" id="GO:0033499">
    <property type="term" value="P:galactose catabolic process via UDP-galactose, Leloir pathway"/>
    <property type="evidence" value="ECO:0007669"/>
    <property type="project" value="TreeGrafter"/>
</dbReference>
<dbReference type="GO" id="GO:0030246">
    <property type="term" value="F:carbohydrate binding"/>
    <property type="evidence" value="ECO:0007669"/>
    <property type="project" value="InterPro"/>
</dbReference>
<dbReference type="InterPro" id="IPR014718">
    <property type="entry name" value="GH-type_carb-bd"/>
</dbReference>